<dbReference type="EMBL" id="QZWG01000005">
    <property type="protein sequence ID" value="RZC11319.1"/>
    <property type="molecule type" value="Genomic_DNA"/>
</dbReference>
<evidence type="ECO:0000313" key="2">
    <source>
        <dbReference type="EMBL" id="RZC11317.1"/>
    </source>
</evidence>
<comment type="caution">
    <text evidence="2">The sequence shown here is derived from an EMBL/GenBank/DDBJ whole genome shotgun (WGS) entry which is preliminary data.</text>
</comment>
<dbReference type="EMBL" id="QZWG01000005">
    <property type="protein sequence ID" value="RZC11321.1"/>
    <property type="molecule type" value="Genomic_DNA"/>
</dbReference>
<dbReference type="EMBL" id="QZWG01000005">
    <property type="protein sequence ID" value="RZC11322.1"/>
    <property type="molecule type" value="Genomic_DNA"/>
</dbReference>
<reference evidence="2 3" key="1">
    <citation type="submission" date="2018-09" db="EMBL/GenBank/DDBJ databases">
        <title>A high-quality reference genome of wild soybean provides a powerful tool to mine soybean genomes.</title>
        <authorList>
            <person name="Xie M."/>
            <person name="Chung C.Y.L."/>
            <person name="Li M.-W."/>
            <person name="Wong F.-L."/>
            <person name="Chan T.-F."/>
            <person name="Lam H.-M."/>
        </authorList>
    </citation>
    <scope>NUCLEOTIDE SEQUENCE [LARGE SCALE GENOMIC DNA]</scope>
    <source>
        <strain evidence="3">cv. W05</strain>
        <tissue evidence="2">Hypocotyl of etiolated seedlings</tissue>
    </source>
</reference>
<dbReference type="EMBL" id="QZWG01000005">
    <property type="protein sequence ID" value="RZC11317.1"/>
    <property type="molecule type" value="Genomic_DNA"/>
</dbReference>
<protein>
    <submittedName>
        <fullName evidence="2">Uncharacterized protein</fullName>
    </submittedName>
</protein>
<organism evidence="2 3">
    <name type="scientific">Glycine soja</name>
    <name type="common">Wild soybean</name>
    <dbReference type="NCBI Taxonomy" id="3848"/>
    <lineage>
        <taxon>Eukaryota</taxon>
        <taxon>Viridiplantae</taxon>
        <taxon>Streptophyta</taxon>
        <taxon>Embryophyta</taxon>
        <taxon>Tracheophyta</taxon>
        <taxon>Spermatophyta</taxon>
        <taxon>Magnoliopsida</taxon>
        <taxon>eudicotyledons</taxon>
        <taxon>Gunneridae</taxon>
        <taxon>Pentapetalae</taxon>
        <taxon>rosids</taxon>
        <taxon>fabids</taxon>
        <taxon>Fabales</taxon>
        <taxon>Fabaceae</taxon>
        <taxon>Papilionoideae</taxon>
        <taxon>50 kb inversion clade</taxon>
        <taxon>NPAAA clade</taxon>
        <taxon>indigoferoid/millettioid clade</taxon>
        <taxon>Phaseoleae</taxon>
        <taxon>Glycine</taxon>
        <taxon>Glycine subgen. Soja</taxon>
    </lineage>
</organism>
<dbReference type="EMBL" id="QZWG01000005">
    <property type="protein sequence ID" value="RZC11318.1"/>
    <property type="molecule type" value="Genomic_DNA"/>
</dbReference>
<evidence type="ECO:0000256" key="1">
    <source>
        <dbReference type="SAM" id="SignalP"/>
    </source>
</evidence>
<dbReference type="EMBL" id="QZWG01000005">
    <property type="protein sequence ID" value="RZC11320.1"/>
    <property type="molecule type" value="Genomic_DNA"/>
</dbReference>
<proteinExistence type="predicted"/>
<name>A0A445KKJ9_GLYSO</name>
<evidence type="ECO:0000313" key="3">
    <source>
        <dbReference type="Proteomes" id="UP000289340"/>
    </source>
</evidence>
<dbReference type="EMBL" id="QZWG01000005">
    <property type="protein sequence ID" value="RZC11316.1"/>
    <property type="molecule type" value="Genomic_DNA"/>
</dbReference>
<gene>
    <name evidence="2" type="ORF">D0Y65_011496</name>
</gene>
<keyword evidence="3" id="KW-1185">Reference proteome</keyword>
<keyword evidence="1" id="KW-0732">Signal</keyword>
<dbReference type="Proteomes" id="UP000289340">
    <property type="component" value="Chromosome 5"/>
</dbReference>
<accession>A0A445KKJ9</accession>
<feature type="chain" id="PRO_5036354038" evidence="1">
    <location>
        <begin position="17"/>
        <end position="103"/>
    </location>
</feature>
<feature type="signal peptide" evidence="1">
    <location>
        <begin position="1"/>
        <end position="16"/>
    </location>
</feature>
<dbReference type="AlphaFoldDB" id="A0A445KKJ9"/>
<sequence length="103" mass="11385">MVFLFLFLNLEKMKLGLTMLKAQVEGLMCVTEFCTSYYRLLHPMVTINVPALKSLATPLPSLLLRPPSTSPISHAAASVEGAEIVLLVRYLGGIEIKFVYQGE</sequence>